<dbReference type="eggNOG" id="COG1570">
    <property type="taxonomic scope" value="Bacteria"/>
</dbReference>
<name>C8W0Z0_DESAS</name>
<keyword evidence="10" id="KW-1185">Reference proteome</keyword>
<dbReference type="InterPro" id="IPR020579">
    <property type="entry name" value="Exonuc_VII_lsu_C"/>
</dbReference>
<dbReference type="Pfam" id="PF02601">
    <property type="entry name" value="Exonuc_VII_L"/>
    <property type="match status" value="1"/>
</dbReference>
<dbReference type="GO" id="GO:0009318">
    <property type="term" value="C:exodeoxyribonuclease VII complex"/>
    <property type="evidence" value="ECO:0007669"/>
    <property type="project" value="UniProtKB-UniRule"/>
</dbReference>
<dbReference type="PANTHER" id="PTHR30008">
    <property type="entry name" value="EXODEOXYRIBONUCLEASE 7 LARGE SUBUNIT"/>
    <property type="match status" value="1"/>
</dbReference>
<feature type="domain" description="Exonuclease VII large subunit C-terminal" evidence="7">
    <location>
        <begin position="123"/>
        <end position="328"/>
    </location>
</feature>
<dbReference type="EMBL" id="CP001720">
    <property type="protein sequence ID" value="ACV63386.1"/>
    <property type="molecule type" value="Genomic_DNA"/>
</dbReference>
<feature type="domain" description="OB-fold nucleic acid binding" evidence="8">
    <location>
        <begin position="5"/>
        <end position="100"/>
    </location>
</feature>
<dbReference type="InterPro" id="IPR025824">
    <property type="entry name" value="OB-fold_nuc-bd_dom"/>
</dbReference>
<protein>
    <recommendedName>
        <fullName evidence="5">Exodeoxyribonuclease 7 large subunit</fullName>
        <ecNumber evidence="5">3.1.11.6</ecNumber>
    </recommendedName>
    <alternativeName>
        <fullName evidence="5">Exodeoxyribonuclease VII large subunit</fullName>
        <shortName evidence="5">Exonuclease VII large subunit</shortName>
    </alternativeName>
</protein>
<dbReference type="EC" id="3.1.11.6" evidence="5"/>
<sequence length="400" mass="44608">MLRIISVSELNSYIKNNLENDSKLANIWVKGEISNFKRAFSGHLYFTLKDNNSLIKTVMFRSRALRLLFNPENGMSIIVRGYISVYERDGAYQLYAEEMEPDGIGALYVAFEQLKQKLEHEGLFDKRHKKNLPMLPGRVAIVTSPVGAAIRDITGIIQRRWPGMEMVLVPAAVQGNDAPAEIARGIELLNRLGGIDVIIVGRGGGSIEELWAFNTELVARSIFASDVPVISAVGHETDFTIADLVADVRAATPSAAAEIVVPDKIEMQRYLESLGARLYYAVQDDISLNRSKLERFMKSRVMQQPVAVICETRGQAVDRITERLNKAIKELIARDRNRLALLAGQVQALSPLATLSRGYSICTEHGSKEIISDIRQIEIGEKLDVQLKNGKLLCEVRKKM</sequence>
<keyword evidence="1 5" id="KW-0963">Cytoplasm</keyword>
<dbReference type="GO" id="GO:0008855">
    <property type="term" value="F:exodeoxyribonuclease VII activity"/>
    <property type="evidence" value="ECO:0007669"/>
    <property type="project" value="UniProtKB-UniRule"/>
</dbReference>
<evidence type="ECO:0000259" key="8">
    <source>
        <dbReference type="Pfam" id="PF13742"/>
    </source>
</evidence>
<comment type="function">
    <text evidence="5">Bidirectionally degrades single-stranded DNA into large acid-insoluble oligonucleotides, which are then degraded further into small acid-soluble oligonucleotides.</text>
</comment>
<evidence type="ECO:0000256" key="6">
    <source>
        <dbReference type="RuleBase" id="RU004355"/>
    </source>
</evidence>
<evidence type="ECO:0000256" key="5">
    <source>
        <dbReference type="HAMAP-Rule" id="MF_00378"/>
    </source>
</evidence>
<evidence type="ECO:0000259" key="7">
    <source>
        <dbReference type="Pfam" id="PF02601"/>
    </source>
</evidence>
<dbReference type="HAMAP" id="MF_00378">
    <property type="entry name" value="Exonuc_7_L"/>
    <property type="match status" value="1"/>
</dbReference>
<accession>C8W0Z0</accession>
<evidence type="ECO:0000256" key="2">
    <source>
        <dbReference type="ARBA" id="ARBA00022722"/>
    </source>
</evidence>
<keyword evidence="4 5" id="KW-0269">Exonuclease</keyword>
<dbReference type="RefSeq" id="WP_015758081.1">
    <property type="nucleotide sequence ID" value="NC_013216.1"/>
</dbReference>
<dbReference type="Proteomes" id="UP000002217">
    <property type="component" value="Chromosome"/>
</dbReference>
<evidence type="ECO:0000313" key="9">
    <source>
        <dbReference type="EMBL" id="ACV63386.1"/>
    </source>
</evidence>
<evidence type="ECO:0000256" key="1">
    <source>
        <dbReference type="ARBA" id="ARBA00022490"/>
    </source>
</evidence>
<evidence type="ECO:0000256" key="3">
    <source>
        <dbReference type="ARBA" id="ARBA00022801"/>
    </source>
</evidence>
<dbReference type="CDD" id="cd04489">
    <property type="entry name" value="ExoVII_LU_OBF"/>
    <property type="match status" value="1"/>
</dbReference>
<dbReference type="HOGENOM" id="CLU_023625_3_1_9"/>
<dbReference type="PANTHER" id="PTHR30008:SF0">
    <property type="entry name" value="EXODEOXYRIBONUCLEASE 7 LARGE SUBUNIT"/>
    <property type="match status" value="1"/>
</dbReference>
<comment type="similarity">
    <text evidence="5 6">Belongs to the XseA family.</text>
</comment>
<dbReference type="InterPro" id="IPR003753">
    <property type="entry name" value="Exonuc_VII_L"/>
</dbReference>
<dbReference type="GO" id="GO:0003676">
    <property type="term" value="F:nucleic acid binding"/>
    <property type="evidence" value="ECO:0007669"/>
    <property type="project" value="InterPro"/>
</dbReference>
<gene>
    <name evidence="5" type="primary">xseA</name>
    <name evidence="9" type="ordered locus">Dtox_2593</name>
</gene>
<proteinExistence type="inferred from homology"/>
<keyword evidence="3 5" id="KW-0378">Hydrolase</keyword>
<organism evidence="9 10">
    <name type="scientific">Desulfofarcimen acetoxidans (strain ATCC 49208 / DSM 771 / KCTC 5769 / VKM B-1644 / 5575)</name>
    <name type="common">Desulfotomaculum acetoxidans</name>
    <dbReference type="NCBI Taxonomy" id="485916"/>
    <lineage>
        <taxon>Bacteria</taxon>
        <taxon>Bacillati</taxon>
        <taxon>Bacillota</taxon>
        <taxon>Clostridia</taxon>
        <taxon>Eubacteriales</taxon>
        <taxon>Peptococcaceae</taxon>
        <taxon>Desulfofarcimen</taxon>
    </lineage>
</organism>
<dbReference type="Pfam" id="PF13742">
    <property type="entry name" value="tRNA_anti_2"/>
    <property type="match status" value="1"/>
</dbReference>
<dbReference type="GO" id="GO:0006308">
    <property type="term" value="P:DNA catabolic process"/>
    <property type="evidence" value="ECO:0007669"/>
    <property type="project" value="UniProtKB-UniRule"/>
</dbReference>
<reference evidence="9 10" key="1">
    <citation type="journal article" date="2009" name="Stand. Genomic Sci.">
        <title>Complete genome sequence of Desulfotomaculum acetoxidans type strain (5575).</title>
        <authorList>
            <person name="Spring S."/>
            <person name="Lapidus A."/>
            <person name="Schroder M."/>
            <person name="Gleim D."/>
            <person name="Sims D."/>
            <person name="Meincke L."/>
            <person name="Glavina Del Rio T."/>
            <person name="Tice H."/>
            <person name="Copeland A."/>
            <person name="Cheng J.F."/>
            <person name="Lucas S."/>
            <person name="Chen F."/>
            <person name="Nolan M."/>
            <person name="Bruce D."/>
            <person name="Goodwin L."/>
            <person name="Pitluck S."/>
            <person name="Ivanova N."/>
            <person name="Mavromatis K."/>
            <person name="Mikhailova N."/>
            <person name="Pati A."/>
            <person name="Chen A."/>
            <person name="Palaniappan K."/>
            <person name="Land M."/>
            <person name="Hauser L."/>
            <person name="Chang Y.J."/>
            <person name="Jeffries C.D."/>
            <person name="Chain P."/>
            <person name="Saunders E."/>
            <person name="Brettin T."/>
            <person name="Detter J.C."/>
            <person name="Goker M."/>
            <person name="Bristow J."/>
            <person name="Eisen J.A."/>
            <person name="Markowitz V."/>
            <person name="Hugenholtz P."/>
            <person name="Kyrpides N.C."/>
            <person name="Klenk H.P."/>
            <person name="Han C."/>
        </authorList>
    </citation>
    <scope>NUCLEOTIDE SEQUENCE [LARGE SCALE GENOMIC DNA]</scope>
    <source>
        <strain evidence="10">ATCC 49208 / DSM 771 / VKM B-1644</strain>
    </source>
</reference>
<evidence type="ECO:0000313" key="10">
    <source>
        <dbReference type="Proteomes" id="UP000002217"/>
    </source>
</evidence>
<dbReference type="AlphaFoldDB" id="C8W0Z0"/>
<dbReference type="KEGG" id="dae:Dtox_2593"/>
<dbReference type="STRING" id="485916.Dtox_2593"/>
<keyword evidence="2 5" id="KW-0540">Nuclease</keyword>
<evidence type="ECO:0000256" key="4">
    <source>
        <dbReference type="ARBA" id="ARBA00022839"/>
    </source>
</evidence>
<comment type="subunit">
    <text evidence="5">Heterooligomer composed of large and small subunits.</text>
</comment>
<comment type="catalytic activity">
    <reaction evidence="5 6">
        <text>Exonucleolytic cleavage in either 5'- to 3'- or 3'- to 5'-direction to yield nucleoside 5'-phosphates.</text>
        <dbReference type="EC" id="3.1.11.6"/>
    </reaction>
</comment>
<dbReference type="GO" id="GO:0005737">
    <property type="term" value="C:cytoplasm"/>
    <property type="evidence" value="ECO:0007669"/>
    <property type="project" value="UniProtKB-SubCell"/>
</dbReference>
<dbReference type="NCBIfam" id="TIGR00237">
    <property type="entry name" value="xseA"/>
    <property type="match status" value="1"/>
</dbReference>
<comment type="subcellular location">
    <subcellularLocation>
        <location evidence="5 6">Cytoplasm</location>
    </subcellularLocation>
</comment>